<reference evidence="2 3" key="1">
    <citation type="submission" date="2020-10" db="EMBL/GenBank/DDBJ databases">
        <title>The Coptis chinensis genome and diversification of protoberbering-type alkaloids.</title>
        <authorList>
            <person name="Wang B."/>
            <person name="Shu S."/>
            <person name="Song C."/>
            <person name="Liu Y."/>
        </authorList>
    </citation>
    <scope>NUCLEOTIDE SEQUENCE [LARGE SCALE GENOMIC DNA]</scope>
    <source>
        <strain evidence="2">HL-2020</strain>
        <tissue evidence="2">Leaf</tissue>
    </source>
</reference>
<evidence type="ECO:0000256" key="1">
    <source>
        <dbReference type="ARBA" id="ARBA00023242"/>
    </source>
</evidence>
<dbReference type="GO" id="GO:0140658">
    <property type="term" value="F:ATP-dependent chromatin remodeler activity"/>
    <property type="evidence" value="ECO:0007669"/>
    <property type="project" value="TreeGrafter"/>
</dbReference>
<dbReference type="GO" id="GO:0005634">
    <property type="term" value="C:nucleus"/>
    <property type="evidence" value="ECO:0007669"/>
    <property type="project" value="TreeGrafter"/>
</dbReference>
<organism evidence="2 3">
    <name type="scientific">Coptis chinensis</name>
    <dbReference type="NCBI Taxonomy" id="261450"/>
    <lineage>
        <taxon>Eukaryota</taxon>
        <taxon>Viridiplantae</taxon>
        <taxon>Streptophyta</taxon>
        <taxon>Embryophyta</taxon>
        <taxon>Tracheophyta</taxon>
        <taxon>Spermatophyta</taxon>
        <taxon>Magnoliopsida</taxon>
        <taxon>Ranunculales</taxon>
        <taxon>Ranunculaceae</taxon>
        <taxon>Coptidoideae</taxon>
        <taxon>Coptis</taxon>
    </lineage>
</organism>
<dbReference type="EMBL" id="JADFTS010000008">
    <property type="protein sequence ID" value="KAF9591222.1"/>
    <property type="molecule type" value="Genomic_DNA"/>
</dbReference>
<dbReference type="AlphaFoldDB" id="A0A835H3Y6"/>
<dbReference type="InterPro" id="IPR027417">
    <property type="entry name" value="P-loop_NTPase"/>
</dbReference>
<comment type="caution">
    <text evidence="2">The sequence shown here is derived from an EMBL/GenBank/DDBJ whole genome shotgun (WGS) entry which is preliminary data.</text>
</comment>
<dbReference type="GO" id="GO:0016887">
    <property type="term" value="F:ATP hydrolysis activity"/>
    <property type="evidence" value="ECO:0007669"/>
    <property type="project" value="TreeGrafter"/>
</dbReference>
<dbReference type="PANTHER" id="PTHR45623:SF14">
    <property type="entry name" value="CHROMODOMAIN-HELICASE-DNA-BINDING PROTEIN 1"/>
    <property type="match status" value="1"/>
</dbReference>
<dbReference type="GO" id="GO:0000785">
    <property type="term" value="C:chromatin"/>
    <property type="evidence" value="ECO:0007669"/>
    <property type="project" value="TreeGrafter"/>
</dbReference>
<dbReference type="Gene3D" id="3.40.50.300">
    <property type="entry name" value="P-loop containing nucleotide triphosphate hydrolases"/>
    <property type="match status" value="1"/>
</dbReference>
<accession>A0A835H3Y6</accession>
<dbReference type="GO" id="GO:0034728">
    <property type="term" value="P:nucleosome organization"/>
    <property type="evidence" value="ECO:0007669"/>
    <property type="project" value="TreeGrafter"/>
</dbReference>
<dbReference type="OrthoDB" id="1738433at2759"/>
<dbReference type="PANTHER" id="PTHR45623">
    <property type="entry name" value="CHROMODOMAIN-HELICASE-DNA-BINDING PROTEIN 3-RELATED-RELATED"/>
    <property type="match status" value="1"/>
</dbReference>
<evidence type="ECO:0000313" key="2">
    <source>
        <dbReference type="EMBL" id="KAF9591222.1"/>
    </source>
</evidence>
<name>A0A835H3Y6_9MAGN</name>
<sequence length="114" mass="13036">MGREKDVAPRQSFLDITDNGHSRNIFSLGSRPCVKFKGVAVEDPRAKHVVELTIDNYPFASLRRSVVIMLLICVMQMAMSRAHRIGQQEVVNIYRFVTSKSVEEDILERAKKKM</sequence>
<keyword evidence="1" id="KW-0539">Nucleus</keyword>
<dbReference type="GO" id="GO:0003677">
    <property type="term" value="F:DNA binding"/>
    <property type="evidence" value="ECO:0007669"/>
    <property type="project" value="TreeGrafter"/>
</dbReference>
<protein>
    <submittedName>
        <fullName evidence="2">Uncharacterized protein</fullName>
    </submittedName>
</protein>
<dbReference type="GO" id="GO:0003682">
    <property type="term" value="F:chromatin binding"/>
    <property type="evidence" value="ECO:0007669"/>
    <property type="project" value="TreeGrafter"/>
</dbReference>
<gene>
    <name evidence="2" type="ORF">IFM89_002877</name>
</gene>
<feature type="non-terminal residue" evidence="2">
    <location>
        <position position="114"/>
    </location>
</feature>
<keyword evidence="3" id="KW-1185">Reference proteome</keyword>
<dbReference type="SUPFAM" id="SSF52540">
    <property type="entry name" value="P-loop containing nucleoside triphosphate hydrolases"/>
    <property type="match status" value="1"/>
</dbReference>
<proteinExistence type="predicted"/>
<evidence type="ECO:0000313" key="3">
    <source>
        <dbReference type="Proteomes" id="UP000631114"/>
    </source>
</evidence>
<dbReference type="GO" id="GO:0042393">
    <property type="term" value="F:histone binding"/>
    <property type="evidence" value="ECO:0007669"/>
    <property type="project" value="TreeGrafter"/>
</dbReference>
<dbReference type="Proteomes" id="UP000631114">
    <property type="component" value="Unassembled WGS sequence"/>
</dbReference>